<feature type="transmembrane region" description="Helical" evidence="6">
    <location>
        <begin position="85"/>
        <end position="118"/>
    </location>
</feature>
<keyword evidence="5 6" id="KW-0472">Membrane</keyword>
<dbReference type="RefSeq" id="WP_110263922.1">
    <property type="nucleotide sequence ID" value="NZ_CAWNXA010000002.1"/>
</dbReference>
<protein>
    <submittedName>
        <fullName evidence="8">Tight adherence protein B</fullName>
    </submittedName>
</protein>
<dbReference type="Pfam" id="PF00482">
    <property type="entry name" value="T2SSF"/>
    <property type="match status" value="1"/>
</dbReference>
<dbReference type="EMBL" id="QICN01000002">
    <property type="protein sequence ID" value="PXV70235.1"/>
    <property type="molecule type" value="Genomic_DNA"/>
</dbReference>
<evidence type="ECO:0000313" key="8">
    <source>
        <dbReference type="EMBL" id="PXV70235.1"/>
    </source>
</evidence>
<evidence type="ECO:0000256" key="2">
    <source>
        <dbReference type="ARBA" id="ARBA00022475"/>
    </source>
</evidence>
<feature type="domain" description="Type II secretion system protein GspF" evidence="7">
    <location>
        <begin position="136"/>
        <end position="262"/>
    </location>
</feature>
<keyword evidence="9" id="KW-1185">Reference proteome</keyword>
<accession>A0A318EHF2</accession>
<comment type="caution">
    <text evidence="8">The sequence shown here is derived from an EMBL/GenBank/DDBJ whole genome shotgun (WGS) entry which is preliminary data.</text>
</comment>
<evidence type="ECO:0000256" key="3">
    <source>
        <dbReference type="ARBA" id="ARBA00022692"/>
    </source>
</evidence>
<keyword evidence="4 6" id="KW-1133">Transmembrane helix</keyword>
<feature type="transmembrane region" description="Helical" evidence="6">
    <location>
        <begin position="245"/>
        <end position="263"/>
    </location>
</feature>
<organism evidence="8 9">
    <name type="scientific">Sinimarinibacterium flocculans</name>
    <dbReference type="NCBI Taxonomy" id="985250"/>
    <lineage>
        <taxon>Bacteria</taxon>
        <taxon>Pseudomonadati</taxon>
        <taxon>Pseudomonadota</taxon>
        <taxon>Gammaproteobacteria</taxon>
        <taxon>Nevskiales</taxon>
        <taxon>Nevskiaceae</taxon>
        <taxon>Sinimarinibacterium</taxon>
    </lineage>
</organism>
<keyword evidence="2" id="KW-1003">Cell membrane</keyword>
<gene>
    <name evidence="8" type="ORF">C8D93_10287</name>
</gene>
<keyword evidence="3 6" id="KW-0812">Transmembrane</keyword>
<evidence type="ECO:0000313" key="9">
    <source>
        <dbReference type="Proteomes" id="UP000248330"/>
    </source>
</evidence>
<dbReference type="Proteomes" id="UP000248330">
    <property type="component" value="Unassembled WGS sequence"/>
</dbReference>
<name>A0A318EHF2_9GAMM</name>
<sequence length="307" mass="33559">MGLAIVFVLALLLAGGAIWLFVRAGKREREEEVLLRLRAMGGDEAALVVPADNAQLRNPLLRWACHLVWRTGAELSADTVGRILLVIVGLAVVAVVVLGWFGGLSATAMLLAFGWAWLNRQGALRRARIVEQLPPFIESVIRVLGAGNTLDESLAASARESTDPIRPLFLSISRQVRLGAPIESVLMETAEIHGLRDLKVLALAAAINRKYGGSLRNLLRSLIQAVRARDSAARELRALTAETRFSAFVLSVIPVGLMVYIFAQNPDYYRTMWLDGVGRWLLVGSVVLQVMGVLVIYRMMRSTGEPA</sequence>
<evidence type="ECO:0000256" key="4">
    <source>
        <dbReference type="ARBA" id="ARBA00022989"/>
    </source>
</evidence>
<dbReference type="OrthoDB" id="597333at2"/>
<dbReference type="AlphaFoldDB" id="A0A318EHF2"/>
<evidence type="ECO:0000256" key="5">
    <source>
        <dbReference type="ARBA" id="ARBA00023136"/>
    </source>
</evidence>
<dbReference type="PANTHER" id="PTHR35007">
    <property type="entry name" value="INTEGRAL MEMBRANE PROTEIN-RELATED"/>
    <property type="match status" value="1"/>
</dbReference>
<proteinExistence type="predicted"/>
<dbReference type="GO" id="GO:0005886">
    <property type="term" value="C:plasma membrane"/>
    <property type="evidence" value="ECO:0007669"/>
    <property type="project" value="UniProtKB-SubCell"/>
</dbReference>
<dbReference type="PANTHER" id="PTHR35007:SF1">
    <property type="entry name" value="PILUS ASSEMBLY PROTEIN"/>
    <property type="match status" value="1"/>
</dbReference>
<dbReference type="InterPro" id="IPR018076">
    <property type="entry name" value="T2SS_GspF_dom"/>
</dbReference>
<comment type="subcellular location">
    <subcellularLocation>
        <location evidence="1">Cell membrane</location>
        <topology evidence="1">Multi-pass membrane protein</topology>
    </subcellularLocation>
</comment>
<reference evidence="8 9" key="1">
    <citation type="submission" date="2018-04" db="EMBL/GenBank/DDBJ databases">
        <title>Genomic Encyclopedia of Type Strains, Phase IV (KMG-IV): sequencing the most valuable type-strain genomes for metagenomic binning, comparative biology and taxonomic classification.</title>
        <authorList>
            <person name="Goeker M."/>
        </authorList>
    </citation>
    <scope>NUCLEOTIDE SEQUENCE [LARGE SCALE GENOMIC DNA]</scope>
    <source>
        <strain evidence="8 9">DSM 104150</strain>
    </source>
</reference>
<feature type="transmembrane region" description="Helical" evidence="6">
    <location>
        <begin position="278"/>
        <end position="297"/>
    </location>
</feature>
<evidence type="ECO:0000256" key="1">
    <source>
        <dbReference type="ARBA" id="ARBA00004651"/>
    </source>
</evidence>
<evidence type="ECO:0000259" key="7">
    <source>
        <dbReference type="Pfam" id="PF00482"/>
    </source>
</evidence>
<evidence type="ECO:0000256" key="6">
    <source>
        <dbReference type="SAM" id="Phobius"/>
    </source>
</evidence>